<dbReference type="InterPro" id="IPR006311">
    <property type="entry name" value="TAT_signal"/>
</dbReference>
<comment type="subcellular location">
    <subcellularLocation>
        <location evidence="1">Cell membrane</location>
    </subcellularLocation>
</comment>
<name>A0A1X7AFR8_9GAMM</name>
<keyword evidence="6" id="KW-0677">Repeat</keyword>
<evidence type="ECO:0000259" key="11">
    <source>
        <dbReference type="PROSITE" id="PS51379"/>
    </source>
</evidence>
<dbReference type="SUPFAM" id="SSF54862">
    <property type="entry name" value="4Fe-4S ferredoxins"/>
    <property type="match status" value="1"/>
</dbReference>
<keyword evidence="13" id="KW-1185">Reference proteome</keyword>
<proteinExistence type="predicted"/>
<keyword evidence="7" id="KW-0408">Iron</keyword>
<organism evidence="12 13">
    <name type="scientific">Parendozoicomonas haliclonae</name>
    <dbReference type="NCBI Taxonomy" id="1960125"/>
    <lineage>
        <taxon>Bacteria</taxon>
        <taxon>Pseudomonadati</taxon>
        <taxon>Pseudomonadota</taxon>
        <taxon>Gammaproteobacteria</taxon>
        <taxon>Oceanospirillales</taxon>
        <taxon>Endozoicomonadaceae</taxon>
        <taxon>Parendozoicomonas</taxon>
    </lineage>
</organism>
<reference evidence="12 13" key="1">
    <citation type="submission" date="2017-03" db="EMBL/GenBank/DDBJ databases">
        <authorList>
            <person name="Afonso C.L."/>
            <person name="Miller P.J."/>
            <person name="Scott M.A."/>
            <person name="Spackman E."/>
            <person name="Goraichik I."/>
            <person name="Dimitrov K.M."/>
            <person name="Suarez D.L."/>
            <person name="Swayne D.E."/>
        </authorList>
    </citation>
    <scope>NUCLEOTIDE SEQUENCE [LARGE SCALE GENOMIC DNA]</scope>
    <source>
        <strain evidence="12">SB41UT1</strain>
    </source>
</reference>
<evidence type="ECO:0000256" key="4">
    <source>
        <dbReference type="ARBA" id="ARBA00022723"/>
    </source>
</evidence>
<dbReference type="GO" id="GO:0046872">
    <property type="term" value="F:metal ion binding"/>
    <property type="evidence" value="ECO:0007669"/>
    <property type="project" value="UniProtKB-KW"/>
</dbReference>
<gene>
    <name evidence="12" type="primary">cprA_1</name>
    <name evidence="12" type="ORF">EHSB41UT_00879</name>
</gene>
<keyword evidence="9" id="KW-0472">Membrane</keyword>
<keyword evidence="3" id="KW-0004">4Fe-4S</keyword>
<feature type="domain" description="4Fe-4S ferredoxin-type" evidence="11">
    <location>
        <begin position="305"/>
        <end position="335"/>
    </location>
</feature>
<evidence type="ECO:0000256" key="8">
    <source>
        <dbReference type="ARBA" id="ARBA00023014"/>
    </source>
</evidence>
<dbReference type="Proteomes" id="UP000196573">
    <property type="component" value="Unassembled WGS sequence"/>
</dbReference>
<dbReference type="InterPro" id="IPR017896">
    <property type="entry name" value="4Fe4S_Fe-S-bd"/>
</dbReference>
<protein>
    <submittedName>
        <fullName evidence="12">3-chloro-4-hydroxyphenylacetate reductive dehalogenase</fullName>
        <ecNumber evidence="12">3.8.1.-</ecNumber>
    </submittedName>
</protein>
<dbReference type="PROSITE" id="PS51318">
    <property type="entry name" value="TAT"/>
    <property type="match status" value="1"/>
</dbReference>
<dbReference type="OrthoDB" id="9808559at2"/>
<evidence type="ECO:0000256" key="10">
    <source>
        <dbReference type="ARBA" id="ARBA00029374"/>
    </source>
</evidence>
<dbReference type="PROSITE" id="PS00198">
    <property type="entry name" value="4FE4S_FER_1"/>
    <property type="match status" value="1"/>
</dbReference>
<dbReference type="PANTHER" id="PTHR42827:SF1">
    <property type="entry name" value="IRON-SULFUR CLUSTER-BINDING PROTEIN"/>
    <property type="match status" value="1"/>
</dbReference>
<keyword evidence="4" id="KW-0479">Metal-binding</keyword>
<dbReference type="PANTHER" id="PTHR42827">
    <property type="entry name" value="IRON-SULFUR CLUSTER-BINDING PROTEIN-RELATED"/>
    <property type="match status" value="1"/>
</dbReference>
<evidence type="ECO:0000256" key="2">
    <source>
        <dbReference type="ARBA" id="ARBA00022475"/>
    </source>
</evidence>
<comment type="cofactor">
    <cofactor evidence="10">
        <name>corrinoid</name>
        <dbReference type="ChEBI" id="CHEBI:33913"/>
    </cofactor>
</comment>
<keyword evidence="8" id="KW-0411">Iron-sulfur</keyword>
<dbReference type="RefSeq" id="WP_133060390.1">
    <property type="nucleotide sequence ID" value="NZ_CBCSCN010000001.1"/>
</dbReference>
<evidence type="ECO:0000313" key="12">
    <source>
        <dbReference type="EMBL" id="SMA38499.1"/>
    </source>
</evidence>
<dbReference type="AlphaFoldDB" id="A0A1X7AFR8"/>
<evidence type="ECO:0000256" key="5">
    <source>
        <dbReference type="ARBA" id="ARBA00022729"/>
    </source>
</evidence>
<evidence type="ECO:0000256" key="3">
    <source>
        <dbReference type="ARBA" id="ARBA00022485"/>
    </source>
</evidence>
<keyword evidence="12" id="KW-0378">Hydrolase</keyword>
<accession>A0A1X7AFR8</accession>
<evidence type="ECO:0000313" key="13">
    <source>
        <dbReference type="Proteomes" id="UP000196573"/>
    </source>
</evidence>
<dbReference type="GO" id="GO:0005886">
    <property type="term" value="C:plasma membrane"/>
    <property type="evidence" value="ECO:0007669"/>
    <property type="project" value="UniProtKB-SubCell"/>
</dbReference>
<dbReference type="EMBL" id="FWPT01000002">
    <property type="protein sequence ID" value="SMA38499.1"/>
    <property type="molecule type" value="Genomic_DNA"/>
</dbReference>
<evidence type="ECO:0000256" key="1">
    <source>
        <dbReference type="ARBA" id="ARBA00004236"/>
    </source>
</evidence>
<evidence type="ECO:0000256" key="7">
    <source>
        <dbReference type="ARBA" id="ARBA00023004"/>
    </source>
</evidence>
<dbReference type="EC" id="3.8.1.-" evidence="12"/>
<evidence type="ECO:0000256" key="9">
    <source>
        <dbReference type="ARBA" id="ARBA00023136"/>
    </source>
</evidence>
<dbReference type="InterPro" id="IPR017900">
    <property type="entry name" value="4Fe4S_Fe_S_CS"/>
</dbReference>
<dbReference type="InterPro" id="IPR012832">
    <property type="entry name" value="RDH"/>
</dbReference>
<dbReference type="GO" id="GO:0016787">
    <property type="term" value="F:hydrolase activity"/>
    <property type="evidence" value="ECO:0007669"/>
    <property type="project" value="UniProtKB-KW"/>
</dbReference>
<sequence length="446" mass="50185">MKGFEENTSATEPMLGRRSLLKLGMAGTAAALASAVPVPASASANVRDDGFGVVFHDDFPQDISPDYKRFDQSQTMFNRHAREGVPYYKAIWDDSRPGFSGSDYAMNKASATLYHRKQGIPDYSMDTVYVPNELSLPTPYKFPDAATAHAQIKRVARHFGANVVGITRRDERWDYSHVLKPNSVSETLPWDEAYPDFKPKTVVVLGWEMEYEALATAPSQIADATAFNAYSGLTYVTMHLARYFNYMGYKAVPAVNGTGLNVPYAMAAGLGESNRMGMLQNYHYGTRLRVARVYTDLELDEYYDKPVTFGIESFCANCLHCADNCPSKSISRDDRPSMYTAEDVKDKPYINPGVRKWHLDGEKCHAYWIESGTSCGTCLATCPYNKPNFWHHRLIDRVNTVLPGPLHKLMAEMDLWHGYGNMFDEKAPAVFWDPKGRSYNGLMKDY</sequence>
<keyword evidence="2" id="KW-1003">Cell membrane</keyword>
<dbReference type="GO" id="GO:0051539">
    <property type="term" value="F:4 iron, 4 sulfur cluster binding"/>
    <property type="evidence" value="ECO:0007669"/>
    <property type="project" value="UniProtKB-KW"/>
</dbReference>
<keyword evidence="5" id="KW-0732">Signal</keyword>
<dbReference type="PROSITE" id="PS51379">
    <property type="entry name" value="4FE4S_FER_2"/>
    <property type="match status" value="1"/>
</dbReference>
<dbReference type="NCBIfam" id="TIGR02486">
    <property type="entry name" value="RDH"/>
    <property type="match status" value="1"/>
</dbReference>
<dbReference type="Pfam" id="PF13484">
    <property type="entry name" value="Fer4_16"/>
    <property type="match status" value="1"/>
</dbReference>
<evidence type="ECO:0000256" key="6">
    <source>
        <dbReference type="ARBA" id="ARBA00022737"/>
    </source>
</evidence>
<dbReference type="Gene3D" id="3.30.70.20">
    <property type="match status" value="1"/>
</dbReference>